<sequence>MKKIPFIAFMVLLLVISTSPAVSTGNNDSWDVTLYFTSLSSSSDNTSPPPAPATYDRIFGINSDATDGFDRYIDKPAPPEPQGDALDVYFPCEHEVVTRLATDIKSNGTDEWKLNLYVPSQSSTQMRWDNTSIPEDEDFTVVVDDSKTDMKSNEMIEFTSGSHEITVHIGDIPTSPTSPNPSGGSSGGGGGGATGEEFENIASKHAQVNKVAAGEDVRYEFNEDDNAVMAIQFKSLTNEGQTKTSIEVLKDTSALVDSPAPGKVYQNMNIWVGNVAFDEDDMEDPVVGFKVSKEWLSDNDVEPDSIVLCRYHDGEWTSLATEAVDENENYFIYESETPGFSPFAISAVGNIDSSQYEISGTEEAIDEVTEDENISYSNTTDSNEVPGFGTVLSTFALLMVMFLRRKD</sequence>
<evidence type="ECO:0000313" key="5">
    <source>
        <dbReference type="Proteomes" id="UP000185713"/>
    </source>
</evidence>
<dbReference type="Proteomes" id="UP000193969">
    <property type="component" value="Unassembled WGS sequence"/>
</dbReference>
<evidence type="ECO:0000313" key="6">
    <source>
        <dbReference type="Proteomes" id="UP000193969"/>
    </source>
</evidence>
<reference evidence="4" key="2">
    <citation type="submission" date="2017-04" db="EMBL/GenBank/DDBJ databases">
        <authorList>
            <person name="Afonso C.L."/>
            <person name="Miller P.J."/>
            <person name="Scott M.A."/>
            <person name="Spackman E."/>
            <person name="Goraichik I."/>
            <person name="Dimitrov K.M."/>
            <person name="Suarez D.L."/>
            <person name="Swayne D.E."/>
        </authorList>
    </citation>
    <scope>NUCLEOTIDE SEQUENCE [LARGE SCALE GENOMIC DNA]</scope>
    <source>
        <strain evidence="4">FDF-1</strain>
    </source>
</reference>
<reference evidence="3 7" key="4">
    <citation type="submission" date="2018-10" db="EMBL/GenBank/DDBJ databases">
        <title>Cultivation of a novel Methanohalophilus strain from Kebrit Deep of the Red Sea and a genomic comparison of members of the genus Methanohalophilus.</title>
        <authorList>
            <person name="Guan Y."/>
            <person name="Ngugi D.K."/>
            <person name="Stingl U."/>
        </authorList>
    </citation>
    <scope>NUCLEOTIDE SEQUENCE [LARGE SCALE GENOMIC DNA]</scope>
    <source>
        <strain evidence="3 7">DSM 7471</strain>
    </source>
</reference>
<evidence type="ECO:0000256" key="1">
    <source>
        <dbReference type="SAM" id="MobiDB-lite"/>
    </source>
</evidence>
<evidence type="ECO:0000313" key="3">
    <source>
        <dbReference type="EMBL" id="RNI11308.1"/>
    </source>
</evidence>
<proteinExistence type="predicted"/>
<dbReference type="OrthoDB" id="103676at2157"/>
<organism evidence="2 5">
    <name type="scientific">Methanohalophilus portucalensis FDF-1</name>
    <dbReference type="NCBI Taxonomy" id="523843"/>
    <lineage>
        <taxon>Archaea</taxon>
        <taxon>Methanobacteriati</taxon>
        <taxon>Methanobacteriota</taxon>
        <taxon>Stenosarchaea group</taxon>
        <taxon>Methanomicrobia</taxon>
        <taxon>Methanosarcinales</taxon>
        <taxon>Methanosarcinaceae</taxon>
        <taxon>Methanohalophilus</taxon>
    </lineage>
</organism>
<keyword evidence="6" id="KW-1185">Reference proteome</keyword>
<dbReference type="EMBL" id="RJJH01000011">
    <property type="protein sequence ID" value="RNI11308.1"/>
    <property type="molecule type" value="Genomic_DNA"/>
</dbReference>
<evidence type="ECO:0000313" key="2">
    <source>
        <dbReference type="EMBL" id="OJH50242.1"/>
    </source>
</evidence>
<dbReference type="EMBL" id="FXBN01000001">
    <property type="protein sequence ID" value="SMH28356.1"/>
    <property type="molecule type" value="Genomic_DNA"/>
</dbReference>
<dbReference type="RefSeq" id="WP_072357782.1">
    <property type="nucleotide sequence ID" value="NZ_FXBN01000001.1"/>
</dbReference>
<feature type="region of interest" description="Disordered" evidence="1">
    <location>
        <begin position="170"/>
        <end position="196"/>
    </location>
</feature>
<reference evidence="6" key="3">
    <citation type="submission" date="2017-04" db="EMBL/GenBank/DDBJ databases">
        <authorList>
            <person name="Varghese N."/>
            <person name="Submissions S."/>
        </authorList>
    </citation>
    <scope>NUCLEOTIDE SEQUENCE [LARGE SCALE GENOMIC DNA]</scope>
    <source>
        <strain evidence="6">FDF-1</strain>
    </source>
</reference>
<protein>
    <submittedName>
        <fullName evidence="3">PGF-pre-PGF domain-containing protein</fullName>
    </submittedName>
</protein>
<dbReference type="Proteomes" id="UP000185713">
    <property type="component" value="Unassembled WGS sequence"/>
</dbReference>
<evidence type="ECO:0000313" key="4">
    <source>
        <dbReference type="EMBL" id="SMH28356.1"/>
    </source>
</evidence>
<evidence type="ECO:0000313" key="7">
    <source>
        <dbReference type="Proteomes" id="UP000278252"/>
    </source>
</evidence>
<dbReference type="EMBL" id="JWTK01000001">
    <property type="protein sequence ID" value="OJH50242.1"/>
    <property type="molecule type" value="Genomic_DNA"/>
</dbReference>
<feature type="compositionally biased region" description="Low complexity" evidence="1">
    <location>
        <begin position="173"/>
        <end position="183"/>
    </location>
</feature>
<dbReference type="STRING" id="523843.SAMN06264941_0031"/>
<reference evidence="2 5" key="1">
    <citation type="submission" date="2014-12" db="EMBL/GenBank/DDBJ databases">
        <title>The genome sequence of Methanohalophilus portucalensis strain FDF1.</title>
        <authorList>
            <person name="Lai M.-C."/>
            <person name="Lai S.-J."/>
        </authorList>
    </citation>
    <scope>NUCLEOTIDE SEQUENCE [LARGE SCALE GENOMIC DNA]</scope>
    <source>
        <strain evidence="2 5">FDF-1</strain>
    </source>
</reference>
<gene>
    <name evidence="3" type="ORF">EFE41_07090</name>
    <name evidence="2" type="ORF">MPF_0030</name>
    <name evidence="4" type="ORF">SAMN06264941_0031</name>
</gene>
<accession>A0A1L9C6U7</accession>
<dbReference type="NCBIfam" id="TIGR04213">
    <property type="entry name" value="PGF_pre_PGF"/>
    <property type="match status" value="1"/>
</dbReference>
<dbReference type="AlphaFoldDB" id="A0A1L9C6U7"/>
<dbReference type="Proteomes" id="UP000278252">
    <property type="component" value="Unassembled WGS sequence"/>
</dbReference>
<name>A0A1L9C6U7_9EURY</name>
<feature type="compositionally biased region" description="Gly residues" evidence="1">
    <location>
        <begin position="184"/>
        <end position="194"/>
    </location>
</feature>
<dbReference type="InterPro" id="IPR026453">
    <property type="entry name" value="PGF_pre_PGF"/>
</dbReference>